<evidence type="ECO:0000313" key="2">
    <source>
        <dbReference type="Proteomes" id="UP000035642"/>
    </source>
</evidence>
<reference evidence="3" key="2">
    <citation type="submission" date="2017-02" db="UniProtKB">
        <authorList>
            <consortium name="WormBaseParasite"/>
        </authorList>
    </citation>
    <scope>IDENTIFICATION</scope>
</reference>
<dbReference type="SUPFAM" id="SSF56672">
    <property type="entry name" value="DNA/RNA polymerases"/>
    <property type="match status" value="1"/>
</dbReference>
<name>A0A0K0DGE5_ANGCA</name>
<feature type="domain" description="Reverse transcriptase" evidence="1">
    <location>
        <begin position="1"/>
        <end position="140"/>
    </location>
</feature>
<reference evidence="2" key="1">
    <citation type="submission" date="2012-09" db="EMBL/GenBank/DDBJ databases">
        <authorList>
            <person name="Martin A.A."/>
        </authorList>
    </citation>
    <scope>NUCLEOTIDE SEQUENCE</scope>
</reference>
<dbReference type="Pfam" id="PF26215">
    <property type="entry name" value="HTH_animal"/>
    <property type="match status" value="1"/>
</dbReference>
<dbReference type="PANTHER" id="PTHR21301:SF10">
    <property type="entry name" value="REVERSE TRANSCRIPTASE DOMAIN-CONTAINING PROTEIN"/>
    <property type="match status" value="1"/>
</dbReference>
<dbReference type="InterPro" id="IPR043502">
    <property type="entry name" value="DNA/RNA_pol_sf"/>
</dbReference>
<dbReference type="CDD" id="cd00304">
    <property type="entry name" value="RT_like"/>
    <property type="match status" value="1"/>
</dbReference>
<organism evidence="2 3">
    <name type="scientific">Angiostrongylus cantonensis</name>
    <name type="common">Rat lungworm</name>
    <dbReference type="NCBI Taxonomy" id="6313"/>
    <lineage>
        <taxon>Eukaryota</taxon>
        <taxon>Metazoa</taxon>
        <taxon>Ecdysozoa</taxon>
        <taxon>Nematoda</taxon>
        <taxon>Chromadorea</taxon>
        <taxon>Rhabditida</taxon>
        <taxon>Rhabditina</taxon>
        <taxon>Rhabditomorpha</taxon>
        <taxon>Strongyloidea</taxon>
        <taxon>Metastrongylidae</taxon>
        <taxon>Angiostrongylus</taxon>
    </lineage>
</organism>
<evidence type="ECO:0000259" key="1">
    <source>
        <dbReference type="PROSITE" id="PS50878"/>
    </source>
</evidence>
<dbReference type="InterPro" id="IPR058912">
    <property type="entry name" value="HTH_animal"/>
</dbReference>
<keyword evidence="2" id="KW-1185">Reference proteome</keyword>
<evidence type="ECO:0000313" key="3">
    <source>
        <dbReference type="WBParaSite" id="ACAC_0001015701-mRNA-1"/>
    </source>
</evidence>
<dbReference type="InterPro" id="IPR000477">
    <property type="entry name" value="RT_dom"/>
</dbReference>
<sequence>MQAIHELLVEHERGIHMHGLSTQQLMALLKECLNCTIFRWSGKYYAQMRELAMGQRLAPTLAIAFMSRIEAPVIEIRPLLYCRYIDDCFVIFSTQEEMDKWFELLNEQSEYIRFTPEKPKETWLPFLNVQVNLSNSGYMTKWYRKPSNKNILVHFLSSHPSHTKRALVRNMFRTATSVCTTRELKEESRDLARQIAISNGYKVVTAGGKFRRRATRRNETLGQKKVPFMLPFISDEVFG</sequence>
<accession>A0A0K0DGE5</accession>
<proteinExistence type="predicted"/>
<dbReference type="AlphaFoldDB" id="A0A0K0DGE5"/>
<dbReference type="PANTHER" id="PTHR21301">
    <property type="entry name" value="REVERSE TRANSCRIPTASE"/>
    <property type="match status" value="1"/>
</dbReference>
<dbReference type="Pfam" id="PF00078">
    <property type="entry name" value="RVT_1"/>
    <property type="match status" value="1"/>
</dbReference>
<dbReference type="Proteomes" id="UP000035642">
    <property type="component" value="Unassembled WGS sequence"/>
</dbReference>
<dbReference type="PROSITE" id="PS50878">
    <property type="entry name" value="RT_POL"/>
    <property type="match status" value="1"/>
</dbReference>
<protein>
    <submittedName>
        <fullName evidence="3">Reverse transcriptase domain-containing protein</fullName>
    </submittedName>
</protein>
<dbReference type="WBParaSite" id="ACAC_0001015701-mRNA-1">
    <property type="protein sequence ID" value="ACAC_0001015701-mRNA-1"/>
    <property type="gene ID" value="ACAC_0001015701"/>
</dbReference>